<evidence type="ECO:0000313" key="1">
    <source>
        <dbReference type="Ensembl" id="ENSSOCP00000016189.1"/>
    </source>
</evidence>
<proteinExistence type="predicted"/>
<reference evidence="1" key="2">
    <citation type="submission" date="2025-09" db="UniProtKB">
        <authorList>
            <consortium name="Ensembl"/>
        </authorList>
    </citation>
    <scope>IDENTIFICATION</scope>
</reference>
<sequence length="71" mass="8236">KLEWTLLSMSWHTTVVHFIETSTAWAVCIGLHLDLWGTARCLDHYKSPPAWLIPSGTRYLSPWWSTYLGDM</sequence>
<dbReference type="AlphaFoldDB" id="A0A8D0KX47"/>
<dbReference type="Ensembl" id="ENSSOCT00000016608.1">
    <property type="protein sequence ID" value="ENSSOCP00000016189.1"/>
    <property type="gene ID" value="ENSSOCG00000012181.1"/>
</dbReference>
<dbReference type="Proteomes" id="UP000694551">
    <property type="component" value="Unplaced"/>
</dbReference>
<evidence type="ECO:0000313" key="2">
    <source>
        <dbReference type="Proteomes" id="UP000694551"/>
    </source>
</evidence>
<accession>A0A8D0KX47</accession>
<name>A0A8D0KX47_STROC</name>
<reference evidence="1" key="1">
    <citation type="submission" date="2025-08" db="UniProtKB">
        <authorList>
            <consortium name="Ensembl"/>
        </authorList>
    </citation>
    <scope>IDENTIFICATION</scope>
</reference>
<organism evidence="1 2">
    <name type="scientific">Strix occidentalis caurina</name>
    <name type="common">northern spotted owl</name>
    <dbReference type="NCBI Taxonomy" id="311401"/>
    <lineage>
        <taxon>Eukaryota</taxon>
        <taxon>Metazoa</taxon>
        <taxon>Chordata</taxon>
        <taxon>Craniata</taxon>
        <taxon>Vertebrata</taxon>
        <taxon>Euteleostomi</taxon>
        <taxon>Archelosauria</taxon>
        <taxon>Archosauria</taxon>
        <taxon>Dinosauria</taxon>
        <taxon>Saurischia</taxon>
        <taxon>Theropoda</taxon>
        <taxon>Coelurosauria</taxon>
        <taxon>Aves</taxon>
        <taxon>Neognathae</taxon>
        <taxon>Neoaves</taxon>
        <taxon>Telluraves</taxon>
        <taxon>Strigiformes</taxon>
        <taxon>Strigidae</taxon>
        <taxon>Strix</taxon>
    </lineage>
</organism>
<keyword evidence="2" id="KW-1185">Reference proteome</keyword>
<protein>
    <submittedName>
        <fullName evidence="1">Uncharacterized protein</fullName>
    </submittedName>
</protein>